<sequence length="236" mass="26265">GQQAWAALQCSMEKDGYFTKSQGLNVDQYAQFVANFTGWDGIPEVADQLIGVIKNCSVSFEGNSRDQLIKFSQCLKPPYLELCGLKSELTLFFFPDLLNKLPDTVVGVLLGDDNEDNDEDDDDDIDGIGDLDSDGIPVDIDFLDIVLVKGQFLSPGNGGGRRNKFSSTPQNKEQGSIAKLGPRRPASSDITDDSYDDYYYDTDEYYDDQDDYYEDDNYNDGQLLSPGNVGGRRNMF</sequence>
<comment type="caution">
    <text evidence="2">The sequence shown here is derived from an EMBL/GenBank/DDBJ whole genome shotgun (WGS) entry which is preliminary data.</text>
</comment>
<dbReference type="Proteomes" id="UP001497623">
    <property type="component" value="Unassembled WGS sequence"/>
</dbReference>
<evidence type="ECO:0000313" key="2">
    <source>
        <dbReference type="EMBL" id="CAL4162456.1"/>
    </source>
</evidence>
<protein>
    <submittedName>
        <fullName evidence="2">Uncharacterized protein</fullName>
    </submittedName>
</protein>
<feature type="region of interest" description="Disordered" evidence="1">
    <location>
        <begin position="158"/>
        <end position="236"/>
    </location>
</feature>
<feature type="compositionally biased region" description="Polar residues" evidence="1">
    <location>
        <begin position="165"/>
        <end position="174"/>
    </location>
</feature>
<evidence type="ECO:0000256" key="1">
    <source>
        <dbReference type="SAM" id="MobiDB-lite"/>
    </source>
</evidence>
<evidence type="ECO:0000313" key="3">
    <source>
        <dbReference type="Proteomes" id="UP001497623"/>
    </source>
</evidence>
<reference evidence="2 3" key="1">
    <citation type="submission" date="2024-05" db="EMBL/GenBank/DDBJ databases">
        <authorList>
            <person name="Wallberg A."/>
        </authorList>
    </citation>
    <scope>NUCLEOTIDE SEQUENCE [LARGE SCALE GENOMIC DNA]</scope>
</reference>
<organism evidence="2 3">
    <name type="scientific">Meganyctiphanes norvegica</name>
    <name type="common">Northern krill</name>
    <name type="synonym">Thysanopoda norvegica</name>
    <dbReference type="NCBI Taxonomy" id="48144"/>
    <lineage>
        <taxon>Eukaryota</taxon>
        <taxon>Metazoa</taxon>
        <taxon>Ecdysozoa</taxon>
        <taxon>Arthropoda</taxon>
        <taxon>Crustacea</taxon>
        <taxon>Multicrustacea</taxon>
        <taxon>Malacostraca</taxon>
        <taxon>Eumalacostraca</taxon>
        <taxon>Eucarida</taxon>
        <taxon>Euphausiacea</taxon>
        <taxon>Euphausiidae</taxon>
        <taxon>Meganyctiphanes</taxon>
    </lineage>
</organism>
<dbReference type="AlphaFoldDB" id="A0AAV2S9D6"/>
<proteinExistence type="predicted"/>
<feature type="compositionally biased region" description="Acidic residues" evidence="1">
    <location>
        <begin position="190"/>
        <end position="218"/>
    </location>
</feature>
<feature type="non-terminal residue" evidence="2">
    <location>
        <position position="1"/>
    </location>
</feature>
<name>A0AAV2S9D6_MEGNR</name>
<accession>A0AAV2S9D6</accession>
<feature type="non-terminal residue" evidence="2">
    <location>
        <position position="236"/>
    </location>
</feature>
<gene>
    <name evidence="2" type="ORF">MNOR_LOCUS32830</name>
</gene>
<keyword evidence="3" id="KW-1185">Reference proteome</keyword>
<dbReference type="EMBL" id="CAXKWB010045570">
    <property type="protein sequence ID" value="CAL4162456.1"/>
    <property type="molecule type" value="Genomic_DNA"/>
</dbReference>